<evidence type="ECO:0000313" key="2">
    <source>
        <dbReference type="Proteomes" id="UP000813463"/>
    </source>
</evidence>
<feature type="region of interest" description="Disordered" evidence="1">
    <location>
        <begin position="55"/>
        <end position="76"/>
    </location>
</feature>
<dbReference type="Proteomes" id="UP000813463">
    <property type="component" value="Chromosome 6"/>
</dbReference>
<name>A0ABM3QY92_SPIOL</name>
<reference evidence="2" key="1">
    <citation type="journal article" date="2021" name="Nat. Commun.">
        <title>Genomic analyses provide insights into spinach domestication and the genetic basis of agronomic traits.</title>
        <authorList>
            <person name="Cai X."/>
            <person name="Sun X."/>
            <person name="Xu C."/>
            <person name="Sun H."/>
            <person name="Wang X."/>
            <person name="Ge C."/>
            <person name="Zhang Z."/>
            <person name="Wang Q."/>
            <person name="Fei Z."/>
            <person name="Jiao C."/>
            <person name="Wang Q."/>
        </authorList>
    </citation>
    <scope>NUCLEOTIDE SEQUENCE [LARGE SCALE GENOMIC DNA]</scope>
    <source>
        <strain evidence="2">cv. Varoflay</strain>
    </source>
</reference>
<gene>
    <name evidence="3" type="primary">LOC130463272</name>
</gene>
<protein>
    <submittedName>
        <fullName evidence="3">Glycine-rich cell wall structural protein 1-like</fullName>
    </submittedName>
</protein>
<evidence type="ECO:0000256" key="1">
    <source>
        <dbReference type="SAM" id="MobiDB-lite"/>
    </source>
</evidence>
<organism evidence="2 3">
    <name type="scientific">Spinacia oleracea</name>
    <name type="common">Spinach</name>
    <dbReference type="NCBI Taxonomy" id="3562"/>
    <lineage>
        <taxon>Eukaryota</taxon>
        <taxon>Viridiplantae</taxon>
        <taxon>Streptophyta</taxon>
        <taxon>Embryophyta</taxon>
        <taxon>Tracheophyta</taxon>
        <taxon>Spermatophyta</taxon>
        <taxon>Magnoliopsida</taxon>
        <taxon>eudicotyledons</taxon>
        <taxon>Gunneridae</taxon>
        <taxon>Pentapetalae</taxon>
        <taxon>Caryophyllales</taxon>
        <taxon>Chenopodiaceae</taxon>
        <taxon>Chenopodioideae</taxon>
        <taxon>Anserineae</taxon>
        <taxon>Spinacia</taxon>
    </lineage>
</organism>
<dbReference type="RefSeq" id="XP_056688335.1">
    <property type="nucleotide sequence ID" value="XM_056832357.1"/>
</dbReference>
<dbReference type="GeneID" id="130463272"/>
<feature type="region of interest" description="Disordered" evidence="1">
    <location>
        <begin position="160"/>
        <end position="180"/>
    </location>
</feature>
<feature type="compositionally biased region" description="Gly residues" evidence="1">
    <location>
        <begin position="161"/>
        <end position="174"/>
    </location>
</feature>
<evidence type="ECO:0000313" key="3">
    <source>
        <dbReference type="RefSeq" id="XP_056688335.1"/>
    </source>
</evidence>
<keyword evidence="2" id="KW-1185">Reference proteome</keyword>
<sequence length="180" mass="18165">MWTVRVGLIQRSGDGVVWQLLDRCGMGKREAGKAQGSRGERGGRRREVVIGRCGSAEPRRRGDGGGVVPQRRNSKEGEKVVAQTGEFLCGDVGVSGGGCGGFPARVKLGVNSGDGAVAGSVGCVVGWCGRGRQGSLSGREKQGRCGVVVARGGRTVVGRVTAGGGGGGGGGGGSKSKQRW</sequence>
<accession>A0ABM3QY92</accession>
<proteinExistence type="predicted"/>
<reference evidence="3" key="2">
    <citation type="submission" date="2025-08" db="UniProtKB">
        <authorList>
            <consortium name="RefSeq"/>
        </authorList>
    </citation>
    <scope>IDENTIFICATION</scope>
    <source>
        <tissue evidence="3">Leaf</tissue>
    </source>
</reference>